<organism evidence="8 9">
    <name type="scientific">Spiroplasma tabanidicola</name>
    <dbReference type="NCBI Taxonomy" id="324079"/>
    <lineage>
        <taxon>Bacteria</taxon>
        <taxon>Bacillati</taxon>
        <taxon>Mycoplasmatota</taxon>
        <taxon>Mollicutes</taxon>
        <taxon>Entomoplasmatales</taxon>
        <taxon>Spiroplasmataceae</taxon>
        <taxon>Spiroplasma</taxon>
    </lineage>
</organism>
<evidence type="ECO:0000313" key="8">
    <source>
        <dbReference type="EMBL" id="QGS51541.1"/>
    </source>
</evidence>
<keyword evidence="5 7" id="KW-0949">S-adenosyl-L-methionine</keyword>
<sequence length="216" mass="25832">MRLRNKNWTKEYIEKNNSLMIKTENKVMVENLFEKTQKTYLEIGCGKGQFIIKNAIKYENQNYIAMEKETTVIGIAIKKAIETFKGHPKNLKFLNCYAEKLLDIFLENTFDGIYLNFSDPWPKKKHYKKRLTYICFLNIYEKLLKKDGLIEIKTDNDNLYEFSLEQIKDSNFELIFSTNDLYKYEKNLVNNIATEYEEKFHSQNKTINKLVIKKIR</sequence>
<feature type="binding site" evidence="7">
    <location>
        <position position="119"/>
    </location>
    <ligand>
        <name>S-adenosyl-L-methionine</name>
        <dbReference type="ChEBI" id="CHEBI:59789"/>
    </ligand>
</feature>
<protein>
    <recommendedName>
        <fullName evidence="7">tRNA (guanine-N(7)-)-methyltransferase</fullName>
        <ecNumber evidence="7">2.1.1.33</ecNumber>
    </recommendedName>
    <alternativeName>
        <fullName evidence="7">tRNA (guanine(46)-N(7))-methyltransferase</fullName>
    </alternativeName>
    <alternativeName>
        <fullName evidence="7">tRNA(m7G46)-methyltransferase</fullName>
    </alternativeName>
</protein>
<dbReference type="PANTHER" id="PTHR23417">
    <property type="entry name" value="3-DEOXY-D-MANNO-OCTULOSONIC-ACID TRANSFERASE/TRNA GUANINE-N 7 - -METHYLTRANSFERASE"/>
    <property type="match status" value="1"/>
</dbReference>
<comment type="catalytic activity">
    <reaction evidence="1 7">
        <text>guanosine(46) in tRNA + S-adenosyl-L-methionine = N(7)-methylguanosine(46) in tRNA + S-adenosyl-L-homocysteine</text>
        <dbReference type="Rhea" id="RHEA:42708"/>
        <dbReference type="Rhea" id="RHEA-COMP:10188"/>
        <dbReference type="Rhea" id="RHEA-COMP:10189"/>
        <dbReference type="ChEBI" id="CHEBI:57856"/>
        <dbReference type="ChEBI" id="CHEBI:59789"/>
        <dbReference type="ChEBI" id="CHEBI:74269"/>
        <dbReference type="ChEBI" id="CHEBI:74480"/>
        <dbReference type="EC" id="2.1.1.33"/>
    </reaction>
</comment>
<evidence type="ECO:0000256" key="2">
    <source>
        <dbReference type="ARBA" id="ARBA00003015"/>
    </source>
</evidence>
<dbReference type="EMBL" id="CP046276">
    <property type="protein sequence ID" value="QGS51541.1"/>
    <property type="molecule type" value="Genomic_DNA"/>
</dbReference>
<dbReference type="Pfam" id="PF02390">
    <property type="entry name" value="Methyltransf_4"/>
    <property type="match status" value="1"/>
</dbReference>
<gene>
    <name evidence="7 8" type="primary">trmB</name>
    <name evidence="8" type="ORF">STABA_v1c01740</name>
</gene>
<keyword evidence="9" id="KW-1185">Reference proteome</keyword>
<evidence type="ECO:0000256" key="1">
    <source>
        <dbReference type="ARBA" id="ARBA00000142"/>
    </source>
</evidence>
<comment type="pathway">
    <text evidence="7">tRNA modification; N(7)-methylguanine-tRNA biosynthesis.</text>
</comment>
<accession>A0A6I6C9G4</accession>
<keyword evidence="3 7" id="KW-0489">Methyltransferase</keyword>
<dbReference type="InterPro" id="IPR029063">
    <property type="entry name" value="SAM-dependent_MTases_sf"/>
</dbReference>
<feature type="binding site" evidence="7">
    <location>
        <begin position="194"/>
        <end position="197"/>
    </location>
    <ligand>
        <name>substrate</name>
    </ligand>
</feature>
<comment type="caution">
    <text evidence="7">Lacks conserved residue(s) required for the propagation of feature annotation.</text>
</comment>
<dbReference type="PANTHER" id="PTHR23417:SF14">
    <property type="entry name" value="PENTACOTRIPEPTIDE-REPEAT REGION OF PRORP DOMAIN-CONTAINING PROTEIN"/>
    <property type="match status" value="1"/>
</dbReference>
<proteinExistence type="inferred from homology"/>
<evidence type="ECO:0000256" key="7">
    <source>
        <dbReference type="HAMAP-Rule" id="MF_01057"/>
    </source>
</evidence>
<dbReference type="Gene3D" id="3.40.50.150">
    <property type="entry name" value="Vaccinia Virus protein VP39"/>
    <property type="match status" value="1"/>
</dbReference>
<dbReference type="NCBIfam" id="TIGR00091">
    <property type="entry name" value="tRNA (guanosine(46)-N7)-methyltransferase TrmB"/>
    <property type="match status" value="1"/>
</dbReference>
<dbReference type="CDD" id="cd02440">
    <property type="entry name" value="AdoMet_MTases"/>
    <property type="match status" value="1"/>
</dbReference>
<comment type="function">
    <text evidence="2 7">Catalyzes the formation of N(7)-methylguanine at position 46 (m7G46) in tRNA.</text>
</comment>
<evidence type="ECO:0000313" key="9">
    <source>
        <dbReference type="Proteomes" id="UP000424468"/>
    </source>
</evidence>
<dbReference type="InterPro" id="IPR055361">
    <property type="entry name" value="tRNA_methyltr_TrmB_bact"/>
</dbReference>
<dbReference type="HAMAP" id="MF_01057">
    <property type="entry name" value="tRNA_methyltr_TrmB"/>
    <property type="match status" value="1"/>
</dbReference>
<dbReference type="EC" id="2.1.1.33" evidence="7"/>
<dbReference type="UniPathway" id="UPA00989"/>
<dbReference type="AlphaFoldDB" id="A0A6I6C9G4"/>
<evidence type="ECO:0000256" key="5">
    <source>
        <dbReference type="ARBA" id="ARBA00022691"/>
    </source>
</evidence>
<name>A0A6I6C9G4_9MOLU</name>
<evidence type="ECO:0000256" key="3">
    <source>
        <dbReference type="ARBA" id="ARBA00022603"/>
    </source>
</evidence>
<dbReference type="GO" id="GO:0008176">
    <property type="term" value="F:tRNA (guanine(46)-N7)-methyltransferase activity"/>
    <property type="evidence" value="ECO:0007669"/>
    <property type="project" value="UniProtKB-UniRule"/>
</dbReference>
<feature type="binding site" evidence="7">
    <location>
        <position position="155"/>
    </location>
    <ligand>
        <name>substrate</name>
    </ligand>
</feature>
<dbReference type="RefSeq" id="WP_156005606.1">
    <property type="nucleotide sequence ID" value="NZ_CP046276.1"/>
</dbReference>
<evidence type="ECO:0000256" key="4">
    <source>
        <dbReference type="ARBA" id="ARBA00022679"/>
    </source>
</evidence>
<comment type="similarity">
    <text evidence="7">Belongs to the class I-like SAM-binding methyltransferase superfamily. TrmB family.</text>
</comment>
<dbReference type="OrthoDB" id="9802090at2"/>
<feature type="binding site" evidence="7">
    <location>
        <position position="42"/>
    </location>
    <ligand>
        <name>S-adenosyl-L-methionine</name>
        <dbReference type="ChEBI" id="CHEBI:59789"/>
    </ligand>
</feature>
<reference evidence="8 9" key="1">
    <citation type="submission" date="2019-11" db="EMBL/GenBank/DDBJ databases">
        <title>Complete genome sequence of Spiroplasma tabanidicola TAUS-1 (DSM 22603).</title>
        <authorList>
            <person name="Huang C.-T."/>
            <person name="Lin Y.-C."/>
            <person name="Kuo C.-H."/>
        </authorList>
    </citation>
    <scope>NUCLEOTIDE SEQUENCE [LARGE SCALE GENOMIC DNA]</scope>
    <source>
        <strain evidence="8 9">TAUS-1</strain>
    </source>
</reference>
<dbReference type="Proteomes" id="UP000424468">
    <property type="component" value="Chromosome"/>
</dbReference>
<dbReference type="PROSITE" id="PS51625">
    <property type="entry name" value="SAM_MT_TRMB"/>
    <property type="match status" value="1"/>
</dbReference>
<dbReference type="InterPro" id="IPR003358">
    <property type="entry name" value="tRNA_(Gua-N-7)_MeTrfase_Trmb"/>
</dbReference>
<feature type="binding site" evidence="7">
    <location>
        <position position="67"/>
    </location>
    <ligand>
        <name>S-adenosyl-L-methionine</name>
        <dbReference type="ChEBI" id="CHEBI:59789"/>
    </ligand>
</feature>
<dbReference type="KEGG" id="stab:STABA_v1c01740"/>
<dbReference type="GO" id="GO:0043527">
    <property type="term" value="C:tRNA methyltransferase complex"/>
    <property type="evidence" value="ECO:0007669"/>
    <property type="project" value="TreeGrafter"/>
</dbReference>
<feature type="binding site" evidence="7">
    <location>
        <position position="123"/>
    </location>
    <ligand>
        <name>substrate</name>
    </ligand>
</feature>
<evidence type="ECO:0000256" key="6">
    <source>
        <dbReference type="ARBA" id="ARBA00022694"/>
    </source>
</evidence>
<keyword evidence="6 7" id="KW-0819">tRNA processing</keyword>
<keyword evidence="4 7" id="KW-0808">Transferase</keyword>
<dbReference type="SUPFAM" id="SSF53335">
    <property type="entry name" value="S-adenosyl-L-methionine-dependent methyltransferases"/>
    <property type="match status" value="1"/>
</dbReference>
<dbReference type="NCBIfam" id="NF001080">
    <property type="entry name" value="PRK00121.2-2"/>
    <property type="match status" value="1"/>
</dbReference>